<sequence length="940" mass="107039">MLIPGPNGQGDAIDTYLQPLIEELKGFWEVAYGNLSGWSTKGKLACPCCNKDTSSTRLSNGKKQCFMGHRRYLPHNHKWRNEKNSFDGTEERRPPPQIRSDHKISGLKSHDCYVLLQHLLPLAFRGMLSKEVCEPLIELSLFVCILGSKELRIDNLEHIEAQIPITLCKLEKIFPNSFYDVMVHLPVHLATEAKIAGPIHYRWMYPVERRLNFLKSFIGNRACPEGCIGEGYFANELFCQPGKTLGAKTPFELEADELEQAHIYILKNCDEVLPYLQEFAQTHENARHLSDVEWNRQFIEWFKDTVAQLHKGDSSRIMEDLLSLSRGPTRYSTHSNSYIVNGYRFHVEDYDKKLRTQNCGVVVLCENDEDSENLDYYGVLTYVIELQFVMDRRVTLFRCNWFDVYDEIKGVKKDEYDFVSVNPDRFLKTNEPFVLADRAFQVFYANDNFNKGWQVVRKTKPRDSYEIVEQMDDDIVELGSPSQKKRKRTNEIQDEKVDSSMKSTIRYTFVAHGAIGKGRGRGLKSLAERRNLPAKSYISQSSDLVNQYIQEIETMKGRGQGLTNSTLFTSQGMTTIPKNSIDLEKENKQTNPSAHASTNLGKGRGQGITNSTLFTSQGMPTIPKNSIDLEKENKQTNPSDHASTNLGKGKGQGPKSSTFLTSQGMGMKHNNNMASESEVMEHSQTIEKVLTKLCNVGSSNPTKLRRVRGSNMCKEVASLENGEKLKVIFYNNQTVGTNSKLFSRHLGKVVYDRNMCSLGVTSWSDIKPEKLSHMWAAVEVVDMNDHRDRIFGWMNELWNKWRGHLHAKYVKDKPIQQSLKNIPRGVDEKEWQWLVKEHFTSESFQGGKDGNPPDLATIYFETRKKDNKLVEPEAIENMYAQLEEIVQEDPSLSSIEIVEKSYGPQTRSHVFGFGGDGVRAKDLEGGTSSKAELLSALRST</sequence>
<evidence type="ECO:0000313" key="5">
    <source>
        <dbReference type="Proteomes" id="UP000826656"/>
    </source>
</evidence>
<dbReference type="InterPro" id="IPR004242">
    <property type="entry name" value="Transposase_21"/>
</dbReference>
<evidence type="ECO:0000259" key="2">
    <source>
        <dbReference type="Pfam" id="PF13952"/>
    </source>
</evidence>
<feature type="region of interest" description="Disordered" evidence="1">
    <location>
        <begin position="79"/>
        <end position="103"/>
    </location>
</feature>
<evidence type="ECO:0000313" key="4">
    <source>
        <dbReference type="EMBL" id="KAH0739652.1"/>
    </source>
</evidence>
<evidence type="ECO:0008006" key="6">
    <source>
        <dbReference type="Google" id="ProtNLM"/>
    </source>
</evidence>
<dbReference type="PANTHER" id="PTHR48258">
    <property type="entry name" value="DUF4218 DOMAIN-CONTAINING PROTEIN-RELATED"/>
    <property type="match status" value="1"/>
</dbReference>
<organism evidence="4 5">
    <name type="scientific">Solanum tuberosum</name>
    <name type="common">Potato</name>
    <dbReference type="NCBI Taxonomy" id="4113"/>
    <lineage>
        <taxon>Eukaryota</taxon>
        <taxon>Viridiplantae</taxon>
        <taxon>Streptophyta</taxon>
        <taxon>Embryophyta</taxon>
        <taxon>Tracheophyta</taxon>
        <taxon>Spermatophyta</taxon>
        <taxon>Magnoliopsida</taxon>
        <taxon>eudicotyledons</taxon>
        <taxon>Gunneridae</taxon>
        <taxon>Pentapetalae</taxon>
        <taxon>asterids</taxon>
        <taxon>lamiids</taxon>
        <taxon>Solanales</taxon>
        <taxon>Solanaceae</taxon>
        <taxon>Solanoideae</taxon>
        <taxon>Solaneae</taxon>
        <taxon>Solanum</taxon>
    </lineage>
</organism>
<dbReference type="EMBL" id="JAIVGD010000028">
    <property type="protein sequence ID" value="KAH0739652.1"/>
    <property type="molecule type" value="Genomic_DNA"/>
</dbReference>
<feature type="compositionally biased region" description="Polar residues" evidence="1">
    <location>
        <begin position="635"/>
        <end position="646"/>
    </location>
</feature>
<feature type="compositionally biased region" description="Polar residues" evidence="1">
    <location>
        <begin position="607"/>
        <end position="619"/>
    </location>
</feature>
<dbReference type="Pfam" id="PF13960">
    <property type="entry name" value="DUF4218"/>
    <property type="match status" value="1"/>
</dbReference>
<accession>A0ABQ7U019</accession>
<keyword evidence="5" id="KW-1185">Reference proteome</keyword>
<feature type="domain" description="DUF4216" evidence="2">
    <location>
        <begin position="384"/>
        <end position="456"/>
    </location>
</feature>
<protein>
    <recommendedName>
        <fullName evidence="6">Transposon protein, CACTA, En/Spm sub-class</fullName>
    </recommendedName>
</protein>
<comment type="caution">
    <text evidence="4">The sequence shown here is derived from an EMBL/GenBank/DDBJ whole genome shotgun (WGS) entry which is preliminary data.</text>
</comment>
<feature type="domain" description="DUF4218" evidence="3">
    <location>
        <begin position="146"/>
        <end position="237"/>
    </location>
</feature>
<proteinExistence type="predicted"/>
<name>A0ABQ7U019_SOLTU</name>
<evidence type="ECO:0000259" key="3">
    <source>
        <dbReference type="Pfam" id="PF13960"/>
    </source>
</evidence>
<gene>
    <name evidence="4" type="ORF">KY290_038357</name>
</gene>
<feature type="region of interest" description="Disordered" evidence="1">
    <location>
        <begin position="586"/>
        <end position="659"/>
    </location>
</feature>
<feature type="compositionally biased region" description="Polar residues" evidence="1">
    <location>
        <begin position="589"/>
        <end position="600"/>
    </location>
</feature>
<evidence type="ECO:0000256" key="1">
    <source>
        <dbReference type="SAM" id="MobiDB-lite"/>
    </source>
</evidence>
<dbReference type="Pfam" id="PF13952">
    <property type="entry name" value="DUF4216"/>
    <property type="match status" value="1"/>
</dbReference>
<dbReference type="InterPro" id="IPR025452">
    <property type="entry name" value="DUF4218"/>
</dbReference>
<dbReference type="Proteomes" id="UP000826656">
    <property type="component" value="Unassembled WGS sequence"/>
</dbReference>
<dbReference type="Pfam" id="PF02992">
    <property type="entry name" value="Transposase_21"/>
    <property type="match status" value="1"/>
</dbReference>
<reference evidence="4 5" key="1">
    <citation type="journal article" date="2021" name="bioRxiv">
        <title>Chromosome-scale and haplotype-resolved genome assembly of a tetraploid potato cultivar.</title>
        <authorList>
            <person name="Sun H."/>
            <person name="Jiao W.-B."/>
            <person name="Krause K."/>
            <person name="Campoy J.A."/>
            <person name="Goel M."/>
            <person name="Folz-Donahue K."/>
            <person name="Kukat C."/>
            <person name="Huettel B."/>
            <person name="Schneeberger K."/>
        </authorList>
    </citation>
    <scope>NUCLEOTIDE SEQUENCE [LARGE SCALE GENOMIC DNA]</scope>
    <source>
        <strain evidence="4">SolTubOtavaFocal</strain>
        <tissue evidence="4">Leaves</tissue>
    </source>
</reference>
<dbReference type="InterPro" id="IPR025312">
    <property type="entry name" value="DUF4216"/>
</dbReference>
<dbReference type="PANTHER" id="PTHR48258:SF11">
    <property type="entry name" value="TDCA1-ORF2 PROTEIN"/>
    <property type="match status" value="1"/>
</dbReference>